<dbReference type="InterPro" id="IPR001264">
    <property type="entry name" value="Glyco_trans_51"/>
</dbReference>
<dbReference type="InterPro" id="IPR023346">
    <property type="entry name" value="Lysozyme-like_dom_sf"/>
</dbReference>
<evidence type="ECO:0000313" key="6">
    <source>
        <dbReference type="Proteomes" id="UP000193884"/>
    </source>
</evidence>
<dbReference type="InterPro" id="IPR036950">
    <property type="entry name" value="PBP_transglycosylase"/>
</dbReference>
<evidence type="ECO:0000259" key="4">
    <source>
        <dbReference type="Pfam" id="PF00912"/>
    </source>
</evidence>
<protein>
    <recommendedName>
        <fullName evidence="4">Glycosyl transferase family 51 domain-containing protein</fullName>
    </recommendedName>
</protein>
<keyword evidence="3" id="KW-1133">Transmembrane helix</keyword>
<accession>A0ABX3XBR9</accession>
<evidence type="ECO:0000256" key="2">
    <source>
        <dbReference type="ARBA" id="ARBA00022679"/>
    </source>
</evidence>
<sequence length="295" mass="32594">MRPRRRTAAIQERIMATARRICSITTMVAELMRGALRVGRPLRWVIVDPLSEALTFGIISLILSLIVTIPVFHETAGQNWGEDSDPTVCLPDCRAGQTSACATYISIGLKELPDVLIKATLATEDHRFYSHFGIDLAAIARSFHANWNLVGIHSTVSQQVARILFPSNGAAVEDRIHEALVAIWLERRLTKDELLTIYLNRVQIGAAIFGVSDAARLYLNKRVQDIDLSEAAALAGLLNEPLDVASHIGLPNVRQRASLVLDKLVQTGFMTDDQVFGARQYPAQLMFRPDEGSLN</sequence>
<keyword evidence="2" id="KW-0808">Transferase</keyword>
<reference evidence="5 6" key="1">
    <citation type="submission" date="2017-03" db="EMBL/GenBank/DDBJ databases">
        <title>Whole genome sequences of fourteen strains of Bradyrhizobium canariense and one strain of Bradyrhizobium japonicum isolated from Lupinus (Papilionoideae: Genisteae) species in Algeria.</title>
        <authorList>
            <person name="Crovadore J."/>
            <person name="Chekireb D."/>
            <person name="Brachmann A."/>
            <person name="Chablais R."/>
            <person name="Cochard B."/>
            <person name="Lefort F."/>
        </authorList>
    </citation>
    <scope>NUCLEOTIDE SEQUENCE [LARGE SCALE GENOMIC DNA]</scope>
    <source>
        <strain evidence="5 6">UBMAN05</strain>
    </source>
</reference>
<feature type="domain" description="Glycosyl transferase family 51" evidence="4">
    <location>
        <begin position="107"/>
        <end position="264"/>
    </location>
</feature>
<dbReference type="EMBL" id="NAFK01000103">
    <property type="protein sequence ID" value="OSJ35718.1"/>
    <property type="molecule type" value="Genomic_DNA"/>
</dbReference>
<dbReference type="Gene3D" id="1.10.3810.10">
    <property type="entry name" value="Biosynthetic peptidoglycan transglycosylase-like"/>
    <property type="match status" value="1"/>
</dbReference>
<dbReference type="Pfam" id="PF00912">
    <property type="entry name" value="Transgly"/>
    <property type="match status" value="1"/>
</dbReference>
<feature type="transmembrane region" description="Helical" evidence="3">
    <location>
        <begin position="53"/>
        <end position="72"/>
    </location>
</feature>
<name>A0ABX3XBR9_9BRAD</name>
<dbReference type="PANTHER" id="PTHR32282">
    <property type="entry name" value="BINDING PROTEIN TRANSPEPTIDASE, PUTATIVE-RELATED"/>
    <property type="match status" value="1"/>
</dbReference>
<dbReference type="PANTHER" id="PTHR32282:SF33">
    <property type="entry name" value="PEPTIDOGLYCAN GLYCOSYLTRANSFERASE"/>
    <property type="match status" value="1"/>
</dbReference>
<comment type="pathway">
    <text evidence="1">Cell wall biogenesis; peptidoglycan biosynthesis.</text>
</comment>
<evidence type="ECO:0000256" key="3">
    <source>
        <dbReference type="SAM" id="Phobius"/>
    </source>
</evidence>
<evidence type="ECO:0000313" key="5">
    <source>
        <dbReference type="EMBL" id="OSJ35718.1"/>
    </source>
</evidence>
<dbReference type="Proteomes" id="UP000193884">
    <property type="component" value="Unassembled WGS sequence"/>
</dbReference>
<dbReference type="SUPFAM" id="SSF53955">
    <property type="entry name" value="Lysozyme-like"/>
    <property type="match status" value="1"/>
</dbReference>
<proteinExistence type="predicted"/>
<gene>
    <name evidence="5" type="ORF">BST63_01470</name>
</gene>
<organism evidence="5 6">
    <name type="scientific">Bradyrhizobium canariense</name>
    <dbReference type="NCBI Taxonomy" id="255045"/>
    <lineage>
        <taxon>Bacteria</taxon>
        <taxon>Pseudomonadati</taxon>
        <taxon>Pseudomonadota</taxon>
        <taxon>Alphaproteobacteria</taxon>
        <taxon>Hyphomicrobiales</taxon>
        <taxon>Nitrobacteraceae</taxon>
        <taxon>Bradyrhizobium</taxon>
    </lineage>
</organism>
<keyword evidence="6" id="KW-1185">Reference proteome</keyword>
<comment type="caution">
    <text evidence="5">The sequence shown here is derived from an EMBL/GenBank/DDBJ whole genome shotgun (WGS) entry which is preliminary data.</text>
</comment>
<dbReference type="InterPro" id="IPR050396">
    <property type="entry name" value="Glycosyltr_51/Transpeptidase"/>
</dbReference>
<evidence type="ECO:0000256" key="1">
    <source>
        <dbReference type="ARBA" id="ARBA00004752"/>
    </source>
</evidence>
<keyword evidence="3" id="KW-0812">Transmembrane</keyword>
<keyword evidence="3" id="KW-0472">Membrane</keyword>